<dbReference type="InterPro" id="IPR006450">
    <property type="entry name" value="Phage_HK97_gp6-like"/>
</dbReference>
<gene>
    <name evidence="1" type="ORF">DFR79_13219</name>
</gene>
<sequence length="149" mass="16594">MALLDDVKTSLRITANDYDAEITGVIEAAKSDLDTKGLLKIEETDDLTVYAITLYCKGNFGYDNPEAERFLEVYESIANKLSQLREYNSYKITINASEQCTVVFDGEEKETASSGTVIFYSRPKNQVEYKIADGEAQYIDITGDITISG</sequence>
<reference evidence="1 2" key="1">
    <citation type="submission" date="2019-03" db="EMBL/GenBank/DDBJ databases">
        <title>Subsurface microbial communities from deep shales in Ohio and West Virginia, USA.</title>
        <authorList>
            <person name="Wrighton K."/>
        </authorList>
    </citation>
    <scope>NUCLEOTIDE SEQUENCE [LARGE SCALE GENOMIC DNA]</scope>
    <source>
        <strain evidence="1 2">MA284_T2</strain>
    </source>
</reference>
<dbReference type="OrthoDB" id="2889166at2"/>
<proteinExistence type="predicted"/>
<protein>
    <submittedName>
        <fullName evidence="1">Gp6-like head-tail connector protein</fullName>
    </submittedName>
</protein>
<dbReference type="InterPro" id="IPR056951">
    <property type="entry name" value="Phage_connect_2"/>
</dbReference>
<dbReference type="EMBL" id="SNWX01000032">
    <property type="protein sequence ID" value="TDO77687.1"/>
    <property type="molecule type" value="Genomic_DNA"/>
</dbReference>
<name>A0A4R6LE11_9FIRM</name>
<organism evidence="1 2">
    <name type="scientific">Halanaerobium saccharolyticum</name>
    <dbReference type="NCBI Taxonomy" id="43595"/>
    <lineage>
        <taxon>Bacteria</taxon>
        <taxon>Bacillati</taxon>
        <taxon>Bacillota</taxon>
        <taxon>Clostridia</taxon>
        <taxon>Halanaerobiales</taxon>
        <taxon>Halanaerobiaceae</taxon>
        <taxon>Halanaerobium</taxon>
    </lineage>
</organism>
<dbReference type="Proteomes" id="UP000295064">
    <property type="component" value="Unassembled WGS sequence"/>
</dbReference>
<comment type="caution">
    <text evidence="1">The sequence shown here is derived from an EMBL/GenBank/DDBJ whole genome shotgun (WGS) entry which is preliminary data.</text>
</comment>
<dbReference type="RefSeq" id="WP_133516071.1">
    <property type="nucleotide sequence ID" value="NZ_SNWX01000032.1"/>
</dbReference>
<dbReference type="NCBIfam" id="TIGR01560">
    <property type="entry name" value="put_DNA_pack"/>
    <property type="match status" value="1"/>
</dbReference>
<dbReference type="AlphaFoldDB" id="A0A4R6LE11"/>
<evidence type="ECO:0000313" key="1">
    <source>
        <dbReference type="EMBL" id="TDO77687.1"/>
    </source>
</evidence>
<accession>A0A4R6LE11</accession>
<evidence type="ECO:0000313" key="2">
    <source>
        <dbReference type="Proteomes" id="UP000295064"/>
    </source>
</evidence>
<dbReference type="CDD" id="cd08054">
    <property type="entry name" value="gp6"/>
    <property type="match status" value="1"/>
</dbReference>
<dbReference type="Pfam" id="PF24829">
    <property type="entry name" value="Phage_connect_2"/>
    <property type="match status" value="1"/>
</dbReference>